<sequence>MGLWRERWLTGSTELVFQAPRTESYLILLPLGPANREKRVRRLGEPRCGPRREERRPEPLLRRRYRPFRPAEAFGPECEKGSWRGAEVVSTDCPMVMGEAACRVRDTRDHSAGVRDRL</sequence>
<name>A0AAV7UAY3_PLEWA</name>
<evidence type="ECO:0000313" key="2">
    <source>
        <dbReference type="Proteomes" id="UP001066276"/>
    </source>
</evidence>
<reference evidence="1" key="1">
    <citation type="journal article" date="2022" name="bioRxiv">
        <title>Sequencing and chromosome-scale assembly of the giantPleurodeles waltlgenome.</title>
        <authorList>
            <person name="Brown T."/>
            <person name="Elewa A."/>
            <person name="Iarovenko S."/>
            <person name="Subramanian E."/>
            <person name="Araus A.J."/>
            <person name="Petzold A."/>
            <person name="Susuki M."/>
            <person name="Suzuki K.-i.T."/>
            <person name="Hayashi T."/>
            <person name="Toyoda A."/>
            <person name="Oliveira C."/>
            <person name="Osipova E."/>
            <person name="Leigh N.D."/>
            <person name="Simon A."/>
            <person name="Yun M.H."/>
        </authorList>
    </citation>
    <scope>NUCLEOTIDE SEQUENCE</scope>
    <source>
        <strain evidence="1">20211129_DDA</strain>
        <tissue evidence="1">Liver</tissue>
    </source>
</reference>
<dbReference type="Proteomes" id="UP001066276">
    <property type="component" value="Chromosome 3_1"/>
</dbReference>
<proteinExistence type="predicted"/>
<protein>
    <submittedName>
        <fullName evidence="1">Uncharacterized protein</fullName>
    </submittedName>
</protein>
<comment type="caution">
    <text evidence="1">The sequence shown here is derived from an EMBL/GenBank/DDBJ whole genome shotgun (WGS) entry which is preliminary data.</text>
</comment>
<dbReference type="EMBL" id="JANPWB010000005">
    <property type="protein sequence ID" value="KAJ1184832.1"/>
    <property type="molecule type" value="Genomic_DNA"/>
</dbReference>
<dbReference type="AlphaFoldDB" id="A0AAV7UAY3"/>
<evidence type="ECO:0000313" key="1">
    <source>
        <dbReference type="EMBL" id="KAJ1184832.1"/>
    </source>
</evidence>
<keyword evidence="2" id="KW-1185">Reference proteome</keyword>
<gene>
    <name evidence="1" type="ORF">NDU88_001629</name>
</gene>
<organism evidence="1 2">
    <name type="scientific">Pleurodeles waltl</name>
    <name type="common">Iberian ribbed newt</name>
    <dbReference type="NCBI Taxonomy" id="8319"/>
    <lineage>
        <taxon>Eukaryota</taxon>
        <taxon>Metazoa</taxon>
        <taxon>Chordata</taxon>
        <taxon>Craniata</taxon>
        <taxon>Vertebrata</taxon>
        <taxon>Euteleostomi</taxon>
        <taxon>Amphibia</taxon>
        <taxon>Batrachia</taxon>
        <taxon>Caudata</taxon>
        <taxon>Salamandroidea</taxon>
        <taxon>Salamandridae</taxon>
        <taxon>Pleurodelinae</taxon>
        <taxon>Pleurodeles</taxon>
    </lineage>
</organism>
<accession>A0AAV7UAY3</accession>